<dbReference type="GO" id="GO:0008270">
    <property type="term" value="F:zinc ion binding"/>
    <property type="evidence" value="ECO:0007669"/>
    <property type="project" value="UniProtKB-KW"/>
</dbReference>
<dbReference type="Proteomes" id="UP000267535">
    <property type="component" value="Unassembled WGS sequence"/>
</dbReference>
<feature type="zinc finger region" description="dksA C4-type" evidence="4">
    <location>
        <begin position="85"/>
        <end position="109"/>
    </location>
</feature>
<dbReference type="OrthoDB" id="6064855at2"/>
<proteinExistence type="predicted"/>
<evidence type="ECO:0000256" key="1">
    <source>
        <dbReference type="ARBA" id="ARBA00022723"/>
    </source>
</evidence>
<dbReference type="Gene3D" id="1.20.120.910">
    <property type="entry name" value="DksA, coiled-coil domain"/>
    <property type="match status" value="1"/>
</dbReference>
<evidence type="ECO:0000259" key="5">
    <source>
        <dbReference type="Pfam" id="PF01258"/>
    </source>
</evidence>
<dbReference type="EMBL" id="RQXV01000001">
    <property type="protein sequence ID" value="RRD01087.1"/>
    <property type="molecule type" value="Genomic_DNA"/>
</dbReference>
<feature type="domain" description="Zinc finger DksA/TraR C4-type" evidence="5">
    <location>
        <begin position="82"/>
        <end position="114"/>
    </location>
</feature>
<dbReference type="PANTHER" id="PTHR33823:SF4">
    <property type="entry name" value="GENERAL STRESS PROTEIN 16O"/>
    <property type="match status" value="1"/>
</dbReference>
<accession>A0A3P1SV42</accession>
<evidence type="ECO:0000256" key="4">
    <source>
        <dbReference type="PROSITE-ProRule" id="PRU00510"/>
    </source>
</evidence>
<reference evidence="6 7" key="1">
    <citation type="submission" date="2018-11" db="EMBL/GenBank/DDBJ databases">
        <title>The draft genome sequence of Amphritea balenae JAMM 1525T.</title>
        <authorList>
            <person name="Fang Z."/>
            <person name="Zhang Y."/>
            <person name="Han X."/>
        </authorList>
    </citation>
    <scope>NUCLEOTIDE SEQUENCE [LARGE SCALE GENOMIC DNA]</scope>
    <source>
        <strain evidence="6 7">JAMM 1525</strain>
    </source>
</reference>
<gene>
    <name evidence="6" type="ORF">EHS89_00535</name>
</gene>
<evidence type="ECO:0000256" key="2">
    <source>
        <dbReference type="ARBA" id="ARBA00022771"/>
    </source>
</evidence>
<dbReference type="PROSITE" id="PS01102">
    <property type="entry name" value="ZF_DKSA_1"/>
    <property type="match status" value="1"/>
</dbReference>
<dbReference type="AlphaFoldDB" id="A0A3P1SV42"/>
<dbReference type="RefSeq" id="WP_124924159.1">
    <property type="nucleotide sequence ID" value="NZ_BMOH01000001.1"/>
</dbReference>
<keyword evidence="3" id="KW-0862">Zinc</keyword>
<organism evidence="6 7">
    <name type="scientific">Amphritea balenae</name>
    <dbReference type="NCBI Taxonomy" id="452629"/>
    <lineage>
        <taxon>Bacteria</taxon>
        <taxon>Pseudomonadati</taxon>
        <taxon>Pseudomonadota</taxon>
        <taxon>Gammaproteobacteria</taxon>
        <taxon>Oceanospirillales</taxon>
        <taxon>Oceanospirillaceae</taxon>
        <taxon>Amphritea</taxon>
    </lineage>
</organism>
<dbReference type="PANTHER" id="PTHR33823">
    <property type="entry name" value="RNA POLYMERASE-BINDING TRANSCRIPTION FACTOR DKSA-RELATED"/>
    <property type="match status" value="1"/>
</dbReference>
<keyword evidence="1" id="KW-0479">Metal-binding</keyword>
<evidence type="ECO:0000313" key="7">
    <source>
        <dbReference type="Proteomes" id="UP000267535"/>
    </source>
</evidence>
<sequence length="117" mass="13426">MKADQLQICHQALQTLKRELVQEIEDLQESAQPVQLDQQTFGRVSRGEALQQQEMAQAALELCRARLSEVLHAEQKFSEDEYGYCESCDELIAQPRIEARPDSRFCLKCQAATELRD</sequence>
<evidence type="ECO:0000256" key="3">
    <source>
        <dbReference type="ARBA" id="ARBA00022833"/>
    </source>
</evidence>
<dbReference type="SUPFAM" id="SSF57716">
    <property type="entry name" value="Glucocorticoid receptor-like (DNA-binding domain)"/>
    <property type="match status" value="1"/>
</dbReference>
<keyword evidence="7" id="KW-1185">Reference proteome</keyword>
<name>A0A3P1SV42_9GAMM</name>
<dbReference type="InterPro" id="IPR000962">
    <property type="entry name" value="Znf_DskA_TraR"/>
</dbReference>
<evidence type="ECO:0000313" key="6">
    <source>
        <dbReference type="EMBL" id="RRD01087.1"/>
    </source>
</evidence>
<dbReference type="Pfam" id="PF01258">
    <property type="entry name" value="zf-dskA_traR"/>
    <property type="match status" value="1"/>
</dbReference>
<dbReference type="PROSITE" id="PS51128">
    <property type="entry name" value="ZF_DKSA_2"/>
    <property type="match status" value="1"/>
</dbReference>
<protein>
    <submittedName>
        <fullName evidence="6">TraR/DksA family transcriptional regulator</fullName>
    </submittedName>
</protein>
<keyword evidence="2" id="KW-0863">Zinc-finger</keyword>
<comment type="caution">
    <text evidence="6">The sequence shown here is derived from an EMBL/GenBank/DDBJ whole genome shotgun (WGS) entry which is preliminary data.</text>
</comment>
<dbReference type="InterPro" id="IPR020458">
    <property type="entry name" value="Znf_DskA_TraR_CS"/>
</dbReference>